<dbReference type="AlphaFoldDB" id="A0A3P3DHZ1"/>
<accession>A0A3P3DHZ1</accession>
<evidence type="ECO:0000313" key="5">
    <source>
        <dbReference type="Proteomes" id="UP000282125"/>
    </source>
</evidence>
<dbReference type="EMBL" id="RRAZ01000018">
    <property type="protein sequence ID" value="RRH73444.1"/>
    <property type="molecule type" value="Genomic_DNA"/>
</dbReference>
<comment type="similarity">
    <text evidence="1">Belongs to the thioesterase PaaI family.</text>
</comment>
<gene>
    <name evidence="4" type="ORF">EG244_13130</name>
</gene>
<dbReference type="OrthoDB" id="9813282at2"/>
<evidence type="ECO:0000256" key="2">
    <source>
        <dbReference type="ARBA" id="ARBA00022801"/>
    </source>
</evidence>
<reference evidence="4 5" key="1">
    <citation type="submission" date="2018-11" db="EMBL/GenBank/DDBJ databases">
        <title>Gemmobacter sp. nov., YIM 102744-1 draft genome.</title>
        <authorList>
            <person name="Li G."/>
            <person name="Jiang Y."/>
        </authorList>
    </citation>
    <scope>NUCLEOTIDE SEQUENCE [LARGE SCALE GENOMIC DNA]</scope>
    <source>
        <strain evidence="4 5">YIM 102744-1</strain>
    </source>
</reference>
<evidence type="ECO:0000256" key="1">
    <source>
        <dbReference type="ARBA" id="ARBA00008324"/>
    </source>
</evidence>
<dbReference type="GO" id="GO:0047617">
    <property type="term" value="F:fatty acyl-CoA hydrolase activity"/>
    <property type="evidence" value="ECO:0007669"/>
    <property type="project" value="InterPro"/>
</dbReference>
<dbReference type="Proteomes" id="UP000282125">
    <property type="component" value="Unassembled WGS sequence"/>
</dbReference>
<dbReference type="RefSeq" id="WP_124965450.1">
    <property type="nucleotide sequence ID" value="NZ_RRAZ01000018.1"/>
</dbReference>
<keyword evidence="2" id="KW-0378">Hydrolase</keyword>
<dbReference type="NCBIfam" id="TIGR00369">
    <property type="entry name" value="unchar_dom_1"/>
    <property type="match status" value="1"/>
</dbReference>
<dbReference type="PANTHER" id="PTHR21660">
    <property type="entry name" value="THIOESTERASE SUPERFAMILY MEMBER-RELATED"/>
    <property type="match status" value="1"/>
</dbReference>
<evidence type="ECO:0000259" key="3">
    <source>
        <dbReference type="Pfam" id="PF03061"/>
    </source>
</evidence>
<dbReference type="InterPro" id="IPR003736">
    <property type="entry name" value="PAAI_dom"/>
</dbReference>
<keyword evidence="5" id="KW-1185">Reference proteome</keyword>
<proteinExistence type="inferred from homology"/>
<comment type="caution">
    <text evidence="4">The sequence shown here is derived from an EMBL/GenBank/DDBJ whole genome shotgun (WGS) entry which is preliminary data.</text>
</comment>
<feature type="domain" description="Thioesterase" evidence="3">
    <location>
        <begin position="47"/>
        <end position="124"/>
    </location>
</feature>
<organism evidence="4 5">
    <name type="scientific">Falsigemmobacter faecalis</name>
    <dbReference type="NCBI Taxonomy" id="2488730"/>
    <lineage>
        <taxon>Bacteria</taxon>
        <taxon>Pseudomonadati</taxon>
        <taxon>Pseudomonadota</taxon>
        <taxon>Alphaproteobacteria</taxon>
        <taxon>Rhodobacterales</taxon>
        <taxon>Paracoccaceae</taxon>
        <taxon>Falsigemmobacter</taxon>
    </lineage>
</organism>
<dbReference type="PANTHER" id="PTHR21660:SF1">
    <property type="entry name" value="ACYL-COENZYME A THIOESTERASE 13"/>
    <property type="match status" value="1"/>
</dbReference>
<dbReference type="InterPro" id="IPR029069">
    <property type="entry name" value="HotDog_dom_sf"/>
</dbReference>
<dbReference type="CDD" id="cd03443">
    <property type="entry name" value="PaaI_thioesterase"/>
    <property type="match status" value="1"/>
</dbReference>
<dbReference type="SUPFAM" id="SSF54637">
    <property type="entry name" value="Thioesterase/thiol ester dehydrase-isomerase"/>
    <property type="match status" value="1"/>
</dbReference>
<dbReference type="Gene3D" id="3.10.129.10">
    <property type="entry name" value="Hotdog Thioesterase"/>
    <property type="match status" value="1"/>
</dbReference>
<dbReference type="InterPro" id="IPR039298">
    <property type="entry name" value="ACOT13"/>
</dbReference>
<evidence type="ECO:0000313" key="4">
    <source>
        <dbReference type="EMBL" id="RRH73444.1"/>
    </source>
</evidence>
<sequence>MTLTPDETIALAQPPFAKLLDIRTIEANGSDEVVAELVVREELTNRNGMLHGGAIMTLADNVAGTATYRQMAPGQYTVTMESKTNFFRPIPAGTKVRAVARGLHIGRRTMVWEVSLYLEDGRLAAKVTQTQMVLDR</sequence>
<protein>
    <submittedName>
        <fullName evidence="4">PaaI family thioesterase</fullName>
    </submittedName>
</protein>
<dbReference type="InterPro" id="IPR006683">
    <property type="entry name" value="Thioestr_dom"/>
</dbReference>
<dbReference type="Pfam" id="PF03061">
    <property type="entry name" value="4HBT"/>
    <property type="match status" value="1"/>
</dbReference>
<name>A0A3P3DHZ1_9RHOB</name>